<feature type="region of interest" description="Disordered" evidence="1">
    <location>
        <begin position="567"/>
        <end position="602"/>
    </location>
</feature>
<accession>A0A6J1IC49</accession>
<feature type="compositionally biased region" description="Low complexity" evidence="1">
    <location>
        <begin position="53"/>
        <end position="62"/>
    </location>
</feature>
<feature type="region of interest" description="Disordered" evidence="1">
    <location>
        <begin position="728"/>
        <end position="758"/>
    </location>
</feature>
<dbReference type="PANTHER" id="PTHR46836:SF8">
    <property type="entry name" value="AFADIN"/>
    <property type="match status" value="1"/>
</dbReference>
<dbReference type="InterPro" id="IPR022212">
    <property type="entry name" value="DUF3741"/>
</dbReference>
<dbReference type="InterPro" id="IPR032795">
    <property type="entry name" value="DUF3741-assoc"/>
</dbReference>
<dbReference type="PANTHER" id="PTHR46836">
    <property type="entry name" value="AFADIN"/>
    <property type="match status" value="1"/>
</dbReference>
<name>A0A6J1IC49_CUCMA</name>
<dbReference type="AlphaFoldDB" id="A0A6J1IC49"/>
<protein>
    <submittedName>
        <fullName evidence="6">Uncharacterized protein LOC111471166 isoform X1</fullName>
    </submittedName>
</protein>
<evidence type="ECO:0000313" key="5">
    <source>
        <dbReference type="Proteomes" id="UP000504608"/>
    </source>
</evidence>
<organism evidence="5 6">
    <name type="scientific">Cucurbita maxima</name>
    <name type="common">Pumpkin</name>
    <name type="synonym">Winter squash</name>
    <dbReference type="NCBI Taxonomy" id="3661"/>
    <lineage>
        <taxon>Eukaryota</taxon>
        <taxon>Viridiplantae</taxon>
        <taxon>Streptophyta</taxon>
        <taxon>Embryophyta</taxon>
        <taxon>Tracheophyta</taxon>
        <taxon>Spermatophyta</taxon>
        <taxon>Magnoliopsida</taxon>
        <taxon>eudicotyledons</taxon>
        <taxon>Gunneridae</taxon>
        <taxon>Pentapetalae</taxon>
        <taxon>rosids</taxon>
        <taxon>fabids</taxon>
        <taxon>Cucurbitales</taxon>
        <taxon>Cucurbitaceae</taxon>
        <taxon>Cucurbiteae</taxon>
        <taxon>Cucurbita</taxon>
    </lineage>
</organism>
<feature type="domain" description="DUF4378" evidence="3">
    <location>
        <begin position="836"/>
        <end position="982"/>
    </location>
</feature>
<dbReference type="Pfam" id="PF12552">
    <property type="entry name" value="DUF3741"/>
    <property type="match status" value="1"/>
</dbReference>
<evidence type="ECO:0000256" key="1">
    <source>
        <dbReference type="SAM" id="MobiDB-lite"/>
    </source>
</evidence>
<dbReference type="Pfam" id="PF14383">
    <property type="entry name" value="VARLMGL"/>
    <property type="match status" value="1"/>
</dbReference>
<evidence type="ECO:0000259" key="3">
    <source>
        <dbReference type="Pfam" id="PF14309"/>
    </source>
</evidence>
<dbReference type="KEGG" id="cmax:111471166"/>
<gene>
    <name evidence="6" type="primary">LOC111471166</name>
</gene>
<reference evidence="6" key="1">
    <citation type="submission" date="2025-08" db="UniProtKB">
        <authorList>
            <consortium name="RefSeq"/>
        </authorList>
    </citation>
    <scope>IDENTIFICATION</scope>
    <source>
        <tissue evidence="6">Young leaves</tissue>
    </source>
</reference>
<feature type="region of interest" description="Disordered" evidence="1">
    <location>
        <begin position="14"/>
        <end position="68"/>
    </location>
</feature>
<feature type="compositionally biased region" description="Basic and acidic residues" evidence="1">
    <location>
        <begin position="593"/>
        <end position="602"/>
    </location>
</feature>
<feature type="compositionally biased region" description="Basic residues" evidence="1">
    <location>
        <begin position="480"/>
        <end position="490"/>
    </location>
</feature>
<feature type="compositionally biased region" description="Basic and acidic residues" evidence="1">
    <location>
        <begin position="530"/>
        <end position="546"/>
    </location>
</feature>
<dbReference type="Proteomes" id="UP000504608">
    <property type="component" value="Unplaced"/>
</dbReference>
<dbReference type="InterPro" id="IPR025486">
    <property type="entry name" value="DUF4378"/>
</dbReference>
<feature type="compositionally biased region" description="Low complexity" evidence="1">
    <location>
        <begin position="303"/>
        <end position="321"/>
    </location>
</feature>
<dbReference type="RefSeq" id="XP_022972629.1">
    <property type="nucleotide sequence ID" value="XM_023116861.1"/>
</dbReference>
<feature type="region of interest" description="Disordered" evidence="1">
    <location>
        <begin position="530"/>
        <end position="551"/>
    </location>
</feature>
<dbReference type="OrthoDB" id="1925259at2759"/>
<proteinExistence type="predicted"/>
<evidence type="ECO:0000313" key="6">
    <source>
        <dbReference type="RefSeq" id="XP_022972629.1"/>
    </source>
</evidence>
<evidence type="ECO:0000259" key="4">
    <source>
        <dbReference type="Pfam" id="PF14383"/>
    </source>
</evidence>
<feature type="region of interest" description="Disordered" evidence="1">
    <location>
        <begin position="273"/>
        <end position="325"/>
    </location>
</feature>
<dbReference type="GeneID" id="111471166"/>
<feature type="compositionally biased region" description="Polar residues" evidence="1">
    <location>
        <begin position="286"/>
        <end position="300"/>
    </location>
</feature>
<evidence type="ECO:0000259" key="2">
    <source>
        <dbReference type="Pfam" id="PF12552"/>
    </source>
</evidence>
<feature type="compositionally biased region" description="Basic and acidic residues" evidence="1">
    <location>
        <begin position="470"/>
        <end position="479"/>
    </location>
</feature>
<feature type="domain" description="DUF3741" evidence="4">
    <location>
        <begin position="101"/>
        <end position="120"/>
    </location>
</feature>
<sequence>MEMEMEMEMIRHKRYKVASNAGRSSGERLSPVNRGLRAGSRKSEKQRKLPTLGSDSGSSSSGVTEDDPFTLELGRRSFKDSFGAPVKKLLADEMSKETEMKKRSPGIIAKLMGLDGMPRSAYSQQQCSSAGYAQRCISKEKVGRRGIYFDGQMTRRSSKDQQVFKDVFEVLETSRTDQSRKPDQGTPKIELTESEMAFIRQKFLDAKRLSTDEKSHDSREFHDALDALESNRDLLLKFLHQPGSLFARHMHDLQDADSYSCRGCLTAMESLDNKKGDYPMLRGNSERGTPQKNSSKSHYNQRGGHSSHSDSSFSGHSSKSSKIMEKKDELEHLPTRIVVLKPNIGKVQNARNIMYHSHSFQECSDLVEFKTVERTNKEFRGKKNSLDKKVVSRHNDKESREILHGRTRQMRKGVCTPPVNLTCSSFQGYAGDESSCSLSGNESAEEPAMRSAASKSFVNLNMGYSQSSSRHKESSISREAKKRLTARWRSSRNSENKGAVCRSSTLADMLASTDKEVTLTQHSDARITEGFTDKFSNDEQSDREVEPLGISSNDGWKDDCRQLSRSKSLPSSSIGFGIPKTVHRSKGTNKHLISKESKQENNEAVKRIFDQREWPPCHKSPPSKITSDCLLPSFMESDDMLLQAQVSPYCMNTHSLDNGSYEMTVTEFGASCSNVDDRSPTSQSIENVGDVYTTMFPETPVLELESSEYMSTVGNSCVNDQDNIIQEEGPSVESPVPSHKSVAALESPSSKEADQPSPVSVLEPAFGDYLSSSSECFENVSADLQGLRMQLQLLKLESEPFTEGHMLISSDEDATELSSGLPDDEKGPCKTKDNWEFSYLLDILTDSGLNVANPGALLATIYSSSDCPINPKIFEQLEKKQSCPSSTTRSERRLLFDRINSGILEIGRELSDPHPWVRPSKTQIATKWVMKNQLQNRLCKFLDIQIVRFDVVEESDWENSGDEIDVIGKEIERMMINEVLAEVVKDVI</sequence>
<feature type="region of interest" description="Disordered" evidence="1">
    <location>
        <begin position="464"/>
        <end position="501"/>
    </location>
</feature>
<dbReference type="Pfam" id="PF14309">
    <property type="entry name" value="DUF4378"/>
    <property type="match status" value="1"/>
</dbReference>
<keyword evidence="5" id="KW-1185">Reference proteome</keyword>
<feature type="domain" description="DUF3741" evidence="2">
    <location>
        <begin position="200"/>
        <end position="244"/>
    </location>
</feature>